<feature type="domain" description="Exonuclease" evidence="9">
    <location>
        <begin position="6"/>
        <end position="267"/>
    </location>
</feature>
<keyword evidence="4" id="KW-0378">Hydrolase</keyword>
<evidence type="ECO:0000256" key="4">
    <source>
        <dbReference type="ARBA" id="ARBA00022801"/>
    </source>
</evidence>
<dbReference type="AlphaFoldDB" id="A0AAU9UJ76"/>
<feature type="region of interest" description="Disordered" evidence="8">
    <location>
        <begin position="194"/>
        <end position="214"/>
    </location>
</feature>
<dbReference type="InterPro" id="IPR040393">
    <property type="entry name" value="TREX1/2"/>
</dbReference>
<protein>
    <recommendedName>
        <fullName evidence="9">Exonuclease domain-containing protein</fullName>
    </recommendedName>
</protein>
<keyword evidence="3" id="KW-0479">Metal-binding</keyword>
<gene>
    <name evidence="10" type="ORF">EEDITHA_LOCUS13120</name>
</gene>
<keyword evidence="11" id="KW-1185">Reference proteome</keyword>
<dbReference type="GO" id="GO:0046872">
    <property type="term" value="F:metal ion binding"/>
    <property type="evidence" value="ECO:0007669"/>
    <property type="project" value="UniProtKB-KW"/>
</dbReference>
<dbReference type="SUPFAM" id="SSF53098">
    <property type="entry name" value="Ribonuclease H-like"/>
    <property type="match status" value="1"/>
</dbReference>
<evidence type="ECO:0000256" key="3">
    <source>
        <dbReference type="ARBA" id="ARBA00022723"/>
    </source>
</evidence>
<dbReference type="InterPro" id="IPR036397">
    <property type="entry name" value="RNaseH_sf"/>
</dbReference>
<sequence length="290" mass="33006">MAKIATYVIIDLETTGLPKEEYNKTRITELSLVAVKREHVLATNPGATPRVQHKLTLCFNPGRMVAPSCTDVTGLCNFLLEYEPKFDMQTFTMLNTFLNVLEKPVCLVAYNGHRFDFPILKNHLKKLGVDFSSDLLCADCFIGFFNIIEKNENKDTSISNENGTHTFDVNINNTILTDIEPKSMQSINETTPKRQIIKSNGNPRPNSISKARKSFPWSKGMNPKRSYKLKNIYEYICKRSAVDAHRAENDCLFVLECFVAKASEMVQWFDNNYILFSEVKPMTIGVPIEN</sequence>
<dbReference type="Gene3D" id="3.30.420.10">
    <property type="entry name" value="Ribonuclease H-like superfamily/Ribonuclease H"/>
    <property type="match status" value="1"/>
</dbReference>
<dbReference type="GO" id="GO:0008296">
    <property type="term" value="F:3'-5'-DNA exonuclease activity"/>
    <property type="evidence" value="ECO:0007669"/>
    <property type="project" value="TreeGrafter"/>
</dbReference>
<evidence type="ECO:0000256" key="7">
    <source>
        <dbReference type="ARBA" id="ARBA00025769"/>
    </source>
</evidence>
<dbReference type="GO" id="GO:0003676">
    <property type="term" value="F:nucleic acid binding"/>
    <property type="evidence" value="ECO:0007669"/>
    <property type="project" value="InterPro"/>
</dbReference>
<evidence type="ECO:0000313" key="11">
    <source>
        <dbReference type="Proteomes" id="UP001153954"/>
    </source>
</evidence>
<evidence type="ECO:0000313" key="10">
    <source>
        <dbReference type="EMBL" id="CAH2097956.1"/>
    </source>
</evidence>
<dbReference type="SMART" id="SM00479">
    <property type="entry name" value="EXOIII"/>
    <property type="match status" value="1"/>
</dbReference>
<comment type="similarity">
    <text evidence="7">Belongs to the exonuclease superfamily. TREX family.</text>
</comment>
<dbReference type="GO" id="GO:0005737">
    <property type="term" value="C:cytoplasm"/>
    <property type="evidence" value="ECO:0007669"/>
    <property type="project" value="TreeGrafter"/>
</dbReference>
<evidence type="ECO:0000256" key="6">
    <source>
        <dbReference type="ARBA" id="ARBA00022842"/>
    </source>
</evidence>
<comment type="cofactor">
    <cofactor evidence="1">
        <name>Mg(2+)</name>
        <dbReference type="ChEBI" id="CHEBI:18420"/>
    </cofactor>
</comment>
<evidence type="ECO:0000259" key="9">
    <source>
        <dbReference type="SMART" id="SM00479"/>
    </source>
</evidence>
<dbReference type="InterPro" id="IPR012337">
    <property type="entry name" value="RNaseH-like_sf"/>
</dbReference>
<dbReference type="EMBL" id="CAKOGL010000018">
    <property type="protein sequence ID" value="CAH2097956.1"/>
    <property type="molecule type" value="Genomic_DNA"/>
</dbReference>
<keyword evidence="6" id="KW-0460">Magnesium</keyword>
<keyword evidence="5" id="KW-0269">Exonuclease</keyword>
<dbReference type="PANTHER" id="PTHR13058:SF19">
    <property type="entry name" value="LD40940P"/>
    <property type="match status" value="1"/>
</dbReference>
<proteinExistence type="inferred from homology"/>
<dbReference type="Proteomes" id="UP001153954">
    <property type="component" value="Unassembled WGS sequence"/>
</dbReference>
<keyword evidence="2" id="KW-0540">Nuclease</keyword>
<feature type="compositionally biased region" description="Polar residues" evidence="8">
    <location>
        <begin position="197"/>
        <end position="209"/>
    </location>
</feature>
<dbReference type="Pfam" id="PF00929">
    <property type="entry name" value="RNase_T"/>
    <property type="match status" value="1"/>
</dbReference>
<dbReference type="PANTHER" id="PTHR13058">
    <property type="entry name" value="THREE PRIME REPAIR EXONUCLEASE 1, 2"/>
    <property type="match status" value="1"/>
</dbReference>
<dbReference type="GO" id="GO:0006308">
    <property type="term" value="P:DNA catabolic process"/>
    <property type="evidence" value="ECO:0007669"/>
    <property type="project" value="TreeGrafter"/>
</dbReference>
<dbReference type="InterPro" id="IPR013520">
    <property type="entry name" value="Ribonucl_H"/>
</dbReference>
<organism evidence="10 11">
    <name type="scientific">Euphydryas editha</name>
    <name type="common">Edith's checkerspot</name>
    <dbReference type="NCBI Taxonomy" id="104508"/>
    <lineage>
        <taxon>Eukaryota</taxon>
        <taxon>Metazoa</taxon>
        <taxon>Ecdysozoa</taxon>
        <taxon>Arthropoda</taxon>
        <taxon>Hexapoda</taxon>
        <taxon>Insecta</taxon>
        <taxon>Pterygota</taxon>
        <taxon>Neoptera</taxon>
        <taxon>Endopterygota</taxon>
        <taxon>Lepidoptera</taxon>
        <taxon>Glossata</taxon>
        <taxon>Ditrysia</taxon>
        <taxon>Papilionoidea</taxon>
        <taxon>Nymphalidae</taxon>
        <taxon>Nymphalinae</taxon>
        <taxon>Euphydryas</taxon>
    </lineage>
</organism>
<evidence type="ECO:0000256" key="1">
    <source>
        <dbReference type="ARBA" id="ARBA00001946"/>
    </source>
</evidence>
<evidence type="ECO:0000256" key="8">
    <source>
        <dbReference type="SAM" id="MobiDB-lite"/>
    </source>
</evidence>
<evidence type="ECO:0000256" key="5">
    <source>
        <dbReference type="ARBA" id="ARBA00022839"/>
    </source>
</evidence>
<reference evidence="10" key="1">
    <citation type="submission" date="2022-03" db="EMBL/GenBank/DDBJ databases">
        <authorList>
            <person name="Tunstrom K."/>
        </authorList>
    </citation>
    <scope>NUCLEOTIDE SEQUENCE</scope>
</reference>
<name>A0AAU9UJ76_EUPED</name>
<comment type="caution">
    <text evidence="10">The sequence shown here is derived from an EMBL/GenBank/DDBJ whole genome shotgun (WGS) entry which is preliminary data.</text>
</comment>
<evidence type="ECO:0000256" key="2">
    <source>
        <dbReference type="ARBA" id="ARBA00022722"/>
    </source>
</evidence>
<accession>A0AAU9UJ76</accession>